<evidence type="ECO:0000256" key="1">
    <source>
        <dbReference type="SAM" id="MobiDB-lite"/>
    </source>
</evidence>
<name>A0ABN8XLI0_RANTA</name>
<feature type="region of interest" description="Disordered" evidence="1">
    <location>
        <begin position="186"/>
        <end position="254"/>
    </location>
</feature>
<dbReference type="Proteomes" id="UP001176941">
    <property type="component" value="Unassembled WGS sequence"/>
</dbReference>
<evidence type="ECO:0000313" key="2">
    <source>
        <dbReference type="EMBL" id="CAI9149754.1"/>
    </source>
</evidence>
<dbReference type="PANTHER" id="PTHR14947:SF24">
    <property type="entry name" value="ZINC FINGER PROTEIN 781-RELATED"/>
    <property type="match status" value="1"/>
</dbReference>
<proteinExistence type="predicted"/>
<sequence length="254" mass="28287">MFVGSVGKISGRSPTSSEKSAEGLCLWRVWQSFREVRCHHTPEYTQRGETLCLQGLWVKSQKSVSLEIRGNTGEKSRLCGVWVKIQCLVQSYQTPVDTHRGEALYLCRVLGKFQREVTSHQTREYTGEKSYVYGECKVSVRSQVSSHTRIHREGRNPVFAGSVGEASVKSEFHRDQRTHRGEAPFVSGVGEASMGGSISSGSRRHTQERSPMSMGSVGQVSVRSPISAEKRRHTQRRSPMFVGSVGKVSVRSPI</sequence>
<dbReference type="PANTHER" id="PTHR14947">
    <property type="entry name" value="ZINC FINGER PROTEIN"/>
    <property type="match status" value="1"/>
</dbReference>
<dbReference type="InterPro" id="IPR039938">
    <property type="entry name" value="Sp4-like"/>
</dbReference>
<accession>A0ABN8XLI0</accession>
<protein>
    <submittedName>
        <fullName evidence="2">Uncharacterized protein</fullName>
    </submittedName>
</protein>
<comment type="caution">
    <text evidence="2">The sequence shown here is derived from an EMBL/GenBank/DDBJ whole genome shotgun (WGS) entry which is preliminary data.</text>
</comment>
<evidence type="ECO:0000313" key="3">
    <source>
        <dbReference type="Proteomes" id="UP001176941"/>
    </source>
</evidence>
<gene>
    <name evidence="2" type="ORF">MRATA1EN1_LOCUS31372</name>
</gene>
<keyword evidence="3" id="KW-1185">Reference proteome</keyword>
<dbReference type="EMBL" id="CATKSN020000572">
    <property type="protein sequence ID" value="CAI9149754.1"/>
    <property type="molecule type" value="Genomic_DNA"/>
</dbReference>
<reference evidence="2" key="1">
    <citation type="submission" date="2023-04" db="EMBL/GenBank/DDBJ databases">
        <authorList>
            <consortium name="ELIXIR-Norway"/>
        </authorList>
    </citation>
    <scope>NUCLEOTIDE SEQUENCE [LARGE SCALE GENOMIC DNA]</scope>
</reference>
<organism evidence="2 3">
    <name type="scientific">Rangifer tarandus platyrhynchus</name>
    <name type="common">Svalbard reindeer</name>
    <dbReference type="NCBI Taxonomy" id="3082113"/>
    <lineage>
        <taxon>Eukaryota</taxon>
        <taxon>Metazoa</taxon>
        <taxon>Chordata</taxon>
        <taxon>Craniata</taxon>
        <taxon>Vertebrata</taxon>
        <taxon>Euteleostomi</taxon>
        <taxon>Mammalia</taxon>
        <taxon>Eutheria</taxon>
        <taxon>Laurasiatheria</taxon>
        <taxon>Artiodactyla</taxon>
        <taxon>Ruminantia</taxon>
        <taxon>Pecora</taxon>
        <taxon>Cervidae</taxon>
        <taxon>Odocoileinae</taxon>
        <taxon>Rangifer</taxon>
    </lineage>
</organism>